<keyword evidence="2" id="KW-0699">rRNA-binding</keyword>
<evidence type="ECO:0000256" key="6">
    <source>
        <dbReference type="ARBA" id="ARBA00035457"/>
    </source>
</evidence>
<dbReference type="GO" id="GO:0006412">
    <property type="term" value="P:translation"/>
    <property type="evidence" value="ECO:0007669"/>
    <property type="project" value="InterPro"/>
</dbReference>
<dbReference type="GO" id="GO:0019843">
    <property type="term" value="F:rRNA binding"/>
    <property type="evidence" value="ECO:0007669"/>
    <property type="project" value="UniProtKB-KW"/>
</dbReference>
<name>A0A0F9FVT4_9ZZZZ</name>
<evidence type="ECO:0000256" key="5">
    <source>
        <dbReference type="ARBA" id="ARBA00023274"/>
    </source>
</evidence>
<dbReference type="InterPro" id="IPR000597">
    <property type="entry name" value="Ribosomal_uL3"/>
</dbReference>
<dbReference type="SUPFAM" id="SSF50447">
    <property type="entry name" value="Translation proteins"/>
    <property type="match status" value="1"/>
</dbReference>
<dbReference type="GO" id="GO:0022625">
    <property type="term" value="C:cytosolic large ribosomal subunit"/>
    <property type="evidence" value="ECO:0007669"/>
    <property type="project" value="TreeGrafter"/>
</dbReference>
<evidence type="ECO:0000256" key="2">
    <source>
        <dbReference type="ARBA" id="ARBA00022730"/>
    </source>
</evidence>
<dbReference type="GO" id="GO:0003735">
    <property type="term" value="F:structural constituent of ribosome"/>
    <property type="evidence" value="ECO:0007669"/>
    <property type="project" value="InterPro"/>
</dbReference>
<keyword evidence="3" id="KW-0694">RNA-binding</keyword>
<evidence type="ECO:0000256" key="3">
    <source>
        <dbReference type="ARBA" id="ARBA00022884"/>
    </source>
</evidence>
<dbReference type="HAMAP" id="MF_01325_A">
    <property type="entry name" value="Ribosomal_uL3_A"/>
    <property type="match status" value="1"/>
</dbReference>
<proteinExistence type="inferred from homology"/>
<gene>
    <name evidence="7" type="ORF">LCGC14_1903580</name>
</gene>
<evidence type="ECO:0000313" key="7">
    <source>
        <dbReference type="EMBL" id="KKL90549.1"/>
    </source>
</evidence>
<reference evidence="7" key="1">
    <citation type="journal article" date="2015" name="Nature">
        <title>Complex archaea that bridge the gap between prokaryotes and eukaryotes.</title>
        <authorList>
            <person name="Spang A."/>
            <person name="Saw J.H."/>
            <person name="Jorgensen S.L."/>
            <person name="Zaremba-Niedzwiedzka K."/>
            <person name="Martijn J."/>
            <person name="Lind A.E."/>
            <person name="van Eijk R."/>
            <person name="Schleper C."/>
            <person name="Guy L."/>
            <person name="Ettema T.J."/>
        </authorList>
    </citation>
    <scope>NUCLEOTIDE SEQUENCE</scope>
</reference>
<dbReference type="PROSITE" id="PS00474">
    <property type="entry name" value="RIBOSOMAL_L3"/>
    <property type="match status" value="1"/>
</dbReference>
<dbReference type="NCBIfam" id="TIGR03626">
    <property type="entry name" value="L3_arch"/>
    <property type="match status" value="1"/>
</dbReference>
<sequence>MGHRKKHAPRHGSLAFLPRKRATQIKARVRHWLDNSGEVNFLGFAGFKAGMTHITYIEDQSNSPYYGKELMKPVTIIEVPPLILIGIRVYNHDDYGKYIIGEIFTNEFNNYITRKINLPNLDNYNLEEIKNQILKKLNHTSEIRGVFQTQPYKTSLPRKKPDVIEIKINSINQSRDEFLFTYENLGKEIRARDVLEEGELIDVISVTKGKGFQGPVKRFGVKILTRKNSKVRRAVACIGPWHPARVLYTVPRAGQLGFHQRTEYHKRIMFIGENEEEINPKGGFIKYGKIQGDYLLILGSIPGPKKRLIRIRKTMRPLRSFITKSPEITFISRESHQRR</sequence>
<dbReference type="PANTHER" id="PTHR11363">
    <property type="entry name" value="60S RIBOSOMAL PROTEIN L3-RELATED"/>
    <property type="match status" value="1"/>
</dbReference>
<comment type="similarity">
    <text evidence="1">Belongs to the universal ribosomal protein uL3 family.</text>
</comment>
<organism evidence="7">
    <name type="scientific">marine sediment metagenome</name>
    <dbReference type="NCBI Taxonomy" id="412755"/>
    <lineage>
        <taxon>unclassified sequences</taxon>
        <taxon>metagenomes</taxon>
        <taxon>ecological metagenomes</taxon>
    </lineage>
</organism>
<dbReference type="Gene3D" id="3.30.1430.10">
    <property type="match status" value="1"/>
</dbReference>
<keyword evidence="4" id="KW-0689">Ribosomal protein</keyword>
<dbReference type="InterPro" id="IPR009000">
    <property type="entry name" value="Transl_B-barrel_sf"/>
</dbReference>
<protein>
    <recommendedName>
        <fullName evidence="6">50S ribosomal protein L3</fullName>
    </recommendedName>
</protein>
<dbReference type="Gene3D" id="2.40.30.10">
    <property type="entry name" value="Translation factors"/>
    <property type="match status" value="1"/>
</dbReference>
<dbReference type="InterPro" id="IPR019928">
    <property type="entry name" value="Ribosomal_uL3_arc"/>
</dbReference>
<dbReference type="PANTHER" id="PTHR11363:SF5">
    <property type="entry name" value="LARGE RIBOSOMAL SUBUNIT PROTEIN UL3"/>
    <property type="match status" value="1"/>
</dbReference>
<dbReference type="InterPro" id="IPR019926">
    <property type="entry name" value="Ribosomal_uL3_CS"/>
</dbReference>
<evidence type="ECO:0000256" key="1">
    <source>
        <dbReference type="ARBA" id="ARBA00006540"/>
    </source>
</evidence>
<dbReference type="EMBL" id="LAZR01019980">
    <property type="protein sequence ID" value="KKL90549.1"/>
    <property type="molecule type" value="Genomic_DNA"/>
</dbReference>
<dbReference type="InterPro" id="IPR045077">
    <property type="entry name" value="L3_arc_euk"/>
</dbReference>
<dbReference type="InterPro" id="IPR044892">
    <property type="entry name" value="Ribosomal_L3_dom_3_arc_sf"/>
</dbReference>
<evidence type="ECO:0000256" key="4">
    <source>
        <dbReference type="ARBA" id="ARBA00022980"/>
    </source>
</evidence>
<keyword evidence="5" id="KW-0687">Ribonucleoprotein</keyword>
<dbReference type="NCBIfam" id="NF003261">
    <property type="entry name" value="PRK04231.1"/>
    <property type="match status" value="1"/>
</dbReference>
<dbReference type="AlphaFoldDB" id="A0A0F9FVT4"/>
<comment type="caution">
    <text evidence="7">The sequence shown here is derived from an EMBL/GenBank/DDBJ whole genome shotgun (WGS) entry which is preliminary data.</text>
</comment>
<accession>A0A0F9FVT4</accession>
<dbReference type="Gene3D" id="4.10.960.10">
    <property type="entry name" value="Ribosomal protein L3, domain 3"/>
    <property type="match status" value="1"/>
</dbReference>
<dbReference type="Pfam" id="PF00297">
    <property type="entry name" value="Ribosomal_L3"/>
    <property type="match status" value="1"/>
</dbReference>